<dbReference type="EMBL" id="BQOL01000001">
    <property type="protein sequence ID" value="GKI17621.1"/>
    <property type="molecule type" value="Genomic_DNA"/>
</dbReference>
<dbReference type="AlphaFoldDB" id="A0AA37NKB2"/>
<organism evidence="2 3">
    <name type="scientific">Alistipes finegoldii</name>
    <dbReference type="NCBI Taxonomy" id="214856"/>
    <lineage>
        <taxon>Bacteria</taxon>
        <taxon>Pseudomonadati</taxon>
        <taxon>Bacteroidota</taxon>
        <taxon>Bacteroidia</taxon>
        <taxon>Bacteroidales</taxon>
        <taxon>Rikenellaceae</taxon>
        <taxon>Alistipes</taxon>
    </lineage>
</organism>
<evidence type="ECO:0000313" key="2">
    <source>
        <dbReference type="EMBL" id="GKI17621.1"/>
    </source>
</evidence>
<dbReference type="InterPro" id="IPR004518">
    <property type="entry name" value="MazG-like_dom"/>
</dbReference>
<accession>A0AA37NKB2</accession>
<protein>
    <recommendedName>
        <fullName evidence="1">NTP pyrophosphohydrolase MazG-like domain-containing protein</fullName>
    </recommendedName>
</protein>
<name>A0AA37NKB2_9BACT</name>
<dbReference type="CDD" id="cd11541">
    <property type="entry name" value="NTP-PPase_u4"/>
    <property type="match status" value="1"/>
</dbReference>
<dbReference type="PIRSF" id="PIRSF006639">
    <property type="entry name" value="UCP006639_pph"/>
    <property type="match status" value="1"/>
</dbReference>
<comment type="caution">
    <text evidence="2">The sequence shown here is derived from an EMBL/GenBank/DDBJ whole genome shotgun (WGS) entry which is preliminary data.</text>
</comment>
<dbReference type="Pfam" id="PF03819">
    <property type="entry name" value="MazG"/>
    <property type="match status" value="1"/>
</dbReference>
<evidence type="ECO:0000259" key="1">
    <source>
        <dbReference type="Pfam" id="PF03819"/>
    </source>
</evidence>
<evidence type="ECO:0000313" key="3">
    <source>
        <dbReference type="Proteomes" id="UP001055105"/>
    </source>
</evidence>
<dbReference type="InterPro" id="IPR011379">
    <property type="entry name" value="MazG-related_GP37"/>
</dbReference>
<dbReference type="SUPFAM" id="SSF101386">
    <property type="entry name" value="all-alpha NTP pyrophosphatases"/>
    <property type="match status" value="1"/>
</dbReference>
<sequence>MSDSYSQTFKFSAFMTLNEYQQHALETAIYPENRRIIYPTLGLTGEAGEVADKVKKVIRDGHEEFSDEKRLEIVKEIGDVLWYCATLSRDLGYELDDVAQMNVDKLRSRMQRHIISGSGDNR</sequence>
<reference evidence="2" key="1">
    <citation type="submission" date="2022-01" db="EMBL/GenBank/DDBJ databases">
        <title>Novel bile acid biosynthetic pathways are enriched in the microbiome of centenarians.</title>
        <authorList>
            <person name="Sato Y."/>
            <person name="Atarashi K."/>
            <person name="Plichta R.D."/>
            <person name="Arai Y."/>
            <person name="Sasajima S."/>
            <person name="Kearney M.S."/>
            <person name="Suda W."/>
            <person name="Takeshita K."/>
            <person name="Sasaki T."/>
            <person name="Okamoto S."/>
            <person name="Skelly N.A."/>
            <person name="Okamura Y."/>
            <person name="Vlamakis H."/>
            <person name="Li Y."/>
            <person name="Tanoue T."/>
            <person name="Takei H."/>
            <person name="Nittono H."/>
            <person name="Narushima S."/>
            <person name="Irie J."/>
            <person name="Itoh H."/>
            <person name="Moriya K."/>
            <person name="Sugiura Y."/>
            <person name="Suematsu M."/>
            <person name="Moritoki N."/>
            <person name="Shibata S."/>
            <person name="Littman R.D."/>
            <person name="Fischbach A.M."/>
            <person name="Uwamino Y."/>
            <person name="Inoue T."/>
            <person name="Honda A."/>
            <person name="Hattori M."/>
            <person name="Murai T."/>
            <person name="Xavier J.R."/>
            <person name="Hirose N."/>
            <person name="Honda K."/>
        </authorList>
    </citation>
    <scope>NUCLEOTIDE SEQUENCE</scope>
    <source>
        <strain evidence="2">CE91-St16</strain>
    </source>
</reference>
<gene>
    <name evidence="2" type="primary">mazG_1</name>
    <name evidence="2" type="ORF">CE91St16_05290</name>
</gene>
<feature type="domain" description="NTP pyrophosphohydrolase MazG-like" evidence="1">
    <location>
        <begin position="42"/>
        <end position="110"/>
    </location>
</feature>
<dbReference type="Proteomes" id="UP001055105">
    <property type="component" value="Unassembled WGS sequence"/>
</dbReference>
<dbReference type="Gene3D" id="1.10.287.1080">
    <property type="entry name" value="MazG-like"/>
    <property type="match status" value="1"/>
</dbReference>
<proteinExistence type="predicted"/>